<dbReference type="PANTHER" id="PTHR23069:SF0">
    <property type="entry name" value="TAT-BINDING HOMOLOG 7"/>
    <property type="match status" value="1"/>
</dbReference>
<dbReference type="KEGG" id="tpal:117646252"/>
<keyword evidence="3 5" id="KW-0067">ATP-binding</keyword>
<dbReference type="RefSeq" id="XP_034242978.1">
    <property type="nucleotide sequence ID" value="XM_034387087.1"/>
</dbReference>
<dbReference type="InterPro" id="IPR003960">
    <property type="entry name" value="ATPase_AAA_CS"/>
</dbReference>
<dbReference type="Pfam" id="PF17862">
    <property type="entry name" value="AAA_lid_3"/>
    <property type="match status" value="1"/>
</dbReference>
<evidence type="ECO:0000256" key="4">
    <source>
        <dbReference type="ARBA" id="ARBA00023117"/>
    </source>
</evidence>
<keyword evidence="2 5" id="KW-0547">Nucleotide-binding</keyword>
<dbReference type="GO" id="GO:0006334">
    <property type="term" value="P:nucleosome assembly"/>
    <property type="evidence" value="ECO:0007669"/>
    <property type="project" value="TreeGrafter"/>
</dbReference>
<keyword evidence="4" id="KW-0103">Bromodomain</keyword>
<sequence>MSSGGPGSHPGVGGGPAGPQGHDVTPRRPGFESVGGLEDHIRCLKEMVLFPLMYKDLYARFHMKPPRGVLFHGPPGTGKTLVAGALASECSLGERRVTFFSRKGADCYSKYIGESEQRLRALFEQVPKDAAVLTKATRANAGIRTQARILQPSIIFFDEVDGLAPTRSSRHDIVHASVVSTLLALMDGLDSAHDIIVIGATNRIDAIDPALRRPGRFDKELFFPLPSHQARVDILQVHLRHWRRRPPDSLVQQLAANTVGYCGSDLQALCSEAVLCGLRRAYPDIYSCNNKVKINLSTLMA</sequence>
<protein>
    <submittedName>
        <fullName evidence="9">ATPase family AAA domain-containing protein 2-like</fullName>
    </submittedName>
</protein>
<dbReference type="GO" id="GO:0042393">
    <property type="term" value="F:histone binding"/>
    <property type="evidence" value="ECO:0007669"/>
    <property type="project" value="TreeGrafter"/>
</dbReference>
<dbReference type="InterPro" id="IPR003959">
    <property type="entry name" value="ATPase_AAA_core"/>
</dbReference>
<dbReference type="GO" id="GO:0005634">
    <property type="term" value="C:nucleus"/>
    <property type="evidence" value="ECO:0007669"/>
    <property type="project" value="TreeGrafter"/>
</dbReference>
<evidence type="ECO:0000256" key="2">
    <source>
        <dbReference type="ARBA" id="ARBA00022741"/>
    </source>
</evidence>
<keyword evidence="8" id="KW-1185">Reference proteome</keyword>
<feature type="region of interest" description="Disordered" evidence="6">
    <location>
        <begin position="1"/>
        <end position="31"/>
    </location>
</feature>
<name>A0A6P8YSE7_THRPL</name>
<dbReference type="InterPro" id="IPR027417">
    <property type="entry name" value="P-loop_NTPase"/>
</dbReference>
<dbReference type="Gene3D" id="1.10.8.60">
    <property type="match status" value="1"/>
</dbReference>
<evidence type="ECO:0000256" key="3">
    <source>
        <dbReference type="ARBA" id="ARBA00022840"/>
    </source>
</evidence>
<dbReference type="GO" id="GO:0016887">
    <property type="term" value="F:ATP hydrolysis activity"/>
    <property type="evidence" value="ECO:0007669"/>
    <property type="project" value="InterPro"/>
</dbReference>
<reference evidence="9" key="1">
    <citation type="submission" date="2025-08" db="UniProtKB">
        <authorList>
            <consortium name="RefSeq"/>
        </authorList>
    </citation>
    <scope>IDENTIFICATION</scope>
    <source>
        <tissue evidence="9">Total insect</tissue>
    </source>
</reference>
<proteinExistence type="inferred from homology"/>
<dbReference type="GO" id="GO:0006337">
    <property type="term" value="P:nucleosome disassembly"/>
    <property type="evidence" value="ECO:0007669"/>
    <property type="project" value="TreeGrafter"/>
</dbReference>
<feature type="compositionally biased region" description="Gly residues" evidence="6">
    <location>
        <begin position="1"/>
        <end position="18"/>
    </location>
</feature>
<dbReference type="InParanoid" id="A0A6P8YSE7"/>
<dbReference type="GeneID" id="117646252"/>
<dbReference type="SUPFAM" id="SSF52540">
    <property type="entry name" value="P-loop containing nucleoside triphosphate hydrolases"/>
    <property type="match status" value="1"/>
</dbReference>
<evidence type="ECO:0000256" key="5">
    <source>
        <dbReference type="RuleBase" id="RU003651"/>
    </source>
</evidence>
<dbReference type="InterPro" id="IPR041569">
    <property type="entry name" value="AAA_lid_3"/>
</dbReference>
<accession>A0A6P8YSE7</accession>
<dbReference type="GO" id="GO:0003682">
    <property type="term" value="F:chromatin binding"/>
    <property type="evidence" value="ECO:0007669"/>
    <property type="project" value="TreeGrafter"/>
</dbReference>
<dbReference type="PANTHER" id="PTHR23069">
    <property type="entry name" value="AAA DOMAIN-CONTAINING"/>
    <property type="match status" value="1"/>
</dbReference>
<dbReference type="Pfam" id="PF00004">
    <property type="entry name" value="AAA"/>
    <property type="match status" value="1"/>
</dbReference>
<dbReference type="Proteomes" id="UP000515158">
    <property type="component" value="Unplaced"/>
</dbReference>
<dbReference type="GO" id="GO:0045815">
    <property type="term" value="P:transcription initiation-coupled chromatin remodeling"/>
    <property type="evidence" value="ECO:0007669"/>
    <property type="project" value="TreeGrafter"/>
</dbReference>
<evidence type="ECO:0000313" key="9">
    <source>
        <dbReference type="RefSeq" id="XP_034242978.1"/>
    </source>
</evidence>
<gene>
    <name evidence="9" type="primary">LOC117646252</name>
</gene>
<dbReference type="OrthoDB" id="5421at2759"/>
<dbReference type="InterPro" id="IPR045199">
    <property type="entry name" value="ATAD2-like"/>
</dbReference>
<dbReference type="InterPro" id="IPR003593">
    <property type="entry name" value="AAA+_ATPase"/>
</dbReference>
<dbReference type="GO" id="GO:0005524">
    <property type="term" value="F:ATP binding"/>
    <property type="evidence" value="ECO:0007669"/>
    <property type="project" value="UniProtKB-KW"/>
</dbReference>
<dbReference type="AlphaFoldDB" id="A0A6P8YSE7"/>
<feature type="domain" description="AAA+ ATPase" evidence="7">
    <location>
        <begin position="65"/>
        <end position="227"/>
    </location>
</feature>
<comment type="similarity">
    <text evidence="1 5">Belongs to the AAA ATPase family.</text>
</comment>
<organism evidence="9">
    <name type="scientific">Thrips palmi</name>
    <name type="common">Melon thrips</name>
    <dbReference type="NCBI Taxonomy" id="161013"/>
    <lineage>
        <taxon>Eukaryota</taxon>
        <taxon>Metazoa</taxon>
        <taxon>Ecdysozoa</taxon>
        <taxon>Arthropoda</taxon>
        <taxon>Hexapoda</taxon>
        <taxon>Insecta</taxon>
        <taxon>Pterygota</taxon>
        <taxon>Neoptera</taxon>
        <taxon>Paraneoptera</taxon>
        <taxon>Thysanoptera</taxon>
        <taxon>Terebrantia</taxon>
        <taxon>Thripoidea</taxon>
        <taxon>Thripidae</taxon>
        <taxon>Thrips</taxon>
    </lineage>
</organism>
<dbReference type="SMART" id="SM00382">
    <property type="entry name" value="AAA"/>
    <property type="match status" value="1"/>
</dbReference>
<dbReference type="Gene3D" id="3.40.50.300">
    <property type="entry name" value="P-loop containing nucleotide triphosphate hydrolases"/>
    <property type="match status" value="1"/>
</dbReference>
<dbReference type="FunFam" id="3.40.50.300:FF:000061">
    <property type="entry name" value="ATPase family, AAA domain-containing 2"/>
    <property type="match status" value="1"/>
</dbReference>
<evidence type="ECO:0000256" key="6">
    <source>
        <dbReference type="SAM" id="MobiDB-lite"/>
    </source>
</evidence>
<evidence type="ECO:0000259" key="7">
    <source>
        <dbReference type="SMART" id="SM00382"/>
    </source>
</evidence>
<evidence type="ECO:0000256" key="1">
    <source>
        <dbReference type="ARBA" id="ARBA00006914"/>
    </source>
</evidence>
<evidence type="ECO:0000313" key="8">
    <source>
        <dbReference type="Proteomes" id="UP000515158"/>
    </source>
</evidence>
<dbReference type="PROSITE" id="PS00674">
    <property type="entry name" value="AAA"/>
    <property type="match status" value="1"/>
</dbReference>